<keyword evidence="4" id="KW-1185">Reference proteome</keyword>
<accession>A0A6M1LAN3</accession>
<evidence type="ECO:0000313" key="3">
    <source>
        <dbReference type="EMBL" id="NGM15249.1"/>
    </source>
</evidence>
<dbReference type="Pfam" id="PF13193">
    <property type="entry name" value="AMP-binding_C"/>
    <property type="match status" value="1"/>
</dbReference>
<dbReference type="PANTHER" id="PTHR43767">
    <property type="entry name" value="LONG-CHAIN-FATTY-ACID--COA LIGASE"/>
    <property type="match status" value="1"/>
</dbReference>
<reference evidence="3 4" key="1">
    <citation type="submission" date="2020-02" db="EMBL/GenBank/DDBJ databases">
        <title>Draft Genome Sequence of Verrucosispora sp. Strain CWR15, Isolated from Gulf of Mexico Sponge.</title>
        <authorList>
            <person name="Kennedy S.J."/>
            <person name="Cella E."/>
            <person name="Azarian T."/>
            <person name="Baker B.J."/>
            <person name="Shaw L.N."/>
        </authorList>
    </citation>
    <scope>NUCLEOTIDE SEQUENCE [LARGE SCALE GENOMIC DNA]</scope>
    <source>
        <strain evidence="3 4">CWR15</strain>
    </source>
</reference>
<evidence type="ECO:0000313" key="4">
    <source>
        <dbReference type="Proteomes" id="UP000478148"/>
    </source>
</evidence>
<name>A0A6M1LAN3_9ACTN</name>
<dbReference type="Gene3D" id="3.30.300.30">
    <property type="match status" value="1"/>
</dbReference>
<keyword evidence="3" id="KW-0436">Ligase</keyword>
<dbReference type="AlphaFoldDB" id="A0A6M1LAN3"/>
<dbReference type="EMBL" id="SAIY01000008">
    <property type="protein sequence ID" value="NGM15249.1"/>
    <property type="molecule type" value="Genomic_DNA"/>
</dbReference>
<protein>
    <submittedName>
        <fullName evidence="3">Long-chain fatty acid--CoA ligase</fullName>
    </submittedName>
</protein>
<dbReference type="GO" id="GO:0016878">
    <property type="term" value="F:acid-thiol ligase activity"/>
    <property type="evidence" value="ECO:0007669"/>
    <property type="project" value="UniProtKB-ARBA"/>
</dbReference>
<dbReference type="SUPFAM" id="SSF56801">
    <property type="entry name" value="Acetyl-CoA synthetase-like"/>
    <property type="match status" value="1"/>
</dbReference>
<dbReference type="InterPro" id="IPR025110">
    <property type="entry name" value="AMP-bd_C"/>
</dbReference>
<sequence length="512" mass="53357">MPGYPQAILDLLAGGRDRPVFEHGSRIVHADEVAELVARIAAGLQAAGIGRGTGVAVLLGVSPEAFAAVVAAHVVGARVAGVRPGLPHDHLRHLLGHRIAAVLVDRSTVTPQLRAVTAGLPLLGVGPVDGTPDLTVTPADGTPPVPAGRPDDIARVVYTSGSTGNPKGCLQTYASLDAAWAAHPDRWPPAVRDLAGHLDRYLVFGSLASQVMLEYGILTLAAGGTMVIAEPPRAGVPFFPDALVRHRASASVITVGRLAKLVAAQRAAPTDLGALRALLVSGSPLHPARLAEALDVLGPVVYHGYGQTETGMIAMLTPAEMLAAPALLASVGRPPAVVDVQVRDADGRQVVPGVEGEIFVRTPSQASGYWDDPTETTEVFTGGWVRTRDRGRLDDDGYLHLLGRSRDVVIVNADLRYAGPIERVLASCADVAEAYVVAAPDEDTGEAVHAFVVPAAGRQPDPDVLRELVRQQLGEPSTPRTITFIAEVPVTAAGKPDKRRLAGSLDAHDAAG</sequence>
<dbReference type="CDD" id="cd04433">
    <property type="entry name" value="AFD_class_I"/>
    <property type="match status" value="1"/>
</dbReference>
<dbReference type="PANTHER" id="PTHR43767:SF1">
    <property type="entry name" value="NONRIBOSOMAL PEPTIDE SYNTHASE PES1 (EUROFUNG)-RELATED"/>
    <property type="match status" value="1"/>
</dbReference>
<evidence type="ECO:0000259" key="1">
    <source>
        <dbReference type="Pfam" id="PF00501"/>
    </source>
</evidence>
<comment type="caution">
    <text evidence="3">The sequence shown here is derived from an EMBL/GenBank/DDBJ whole genome shotgun (WGS) entry which is preliminary data.</text>
</comment>
<dbReference type="Gene3D" id="3.40.50.12780">
    <property type="entry name" value="N-terminal domain of ligase-like"/>
    <property type="match status" value="1"/>
</dbReference>
<proteinExistence type="predicted"/>
<dbReference type="InterPro" id="IPR045851">
    <property type="entry name" value="AMP-bd_C_sf"/>
</dbReference>
<organism evidence="3 4">
    <name type="scientific">Verrucosispora sioxanthis</name>
    <dbReference type="NCBI Taxonomy" id="2499994"/>
    <lineage>
        <taxon>Bacteria</taxon>
        <taxon>Bacillati</taxon>
        <taxon>Actinomycetota</taxon>
        <taxon>Actinomycetes</taxon>
        <taxon>Micromonosporales</taxon>
        <taxon>Micromonosporaceae</taxon>
        <taxon>Micromonospora</taxon>
    </lineage>
</organism>
<dbReference type="Pfam" id="PF00501">
    <property type="entry name" value="AMP-binding"/>
    <property type="match status" value="1"/>
</dbReference>
<evidence type="ECO:0000259" key="2">
    <source>
        <dbReference type="Pfam" id="PF13193"/>
    </source>
</evidence>
<dbReference type="InterPro" id="IPR000873">
    <property type="entry name" value="AMP-dep_synth/lig_dom"/>
</dbReference>
<dbReference type="PROSITE" id="PS00455">
    <property type="entry name" value="AMP_BINDING"/>
    <property type="match status" value="1"/>
</dbReference>
<dbReference type="Proteomes" id="UP000478148">
    <property type="component" value="Unassembled WGS sequence"/>
</dbReference>
<dbReference type="InterPro" id="IPR050237">
    <property type="entry name" value="ATP-dep_AMP-bd_enzyme"/>
</dbReference>
<feature type="domain" description="AMP-dependent synthetase/ligase" evidence="1">
    <location>
        <begin position="17"/>
        <end position="370"/>
    </location>
</feature>
<dbReference type="InterPro" id="IPR042099">
    <property type="entry name" value="ANL_N_sf"/>
</dbReference>
<feature type="domain" description="AMP-binding enzyme C-terminal" evidence="2">
    <location>
        <begin position="421"/>
        <end position="495"/>
    </location>
</feature>
<gene>
    <name evidence="3" type="ORF">ENC19_22650</name>
</gene>
<dbReference type="InterPro" id="IPR020845">
    <property type="entry name" value="AMP-binding_CS"/>
</dbReference>